<evidence type="ECO:0000313" key="2">
    <source>
        <dbReference type="EMBL" id="KAF2072429.1"/>
    </source>
</evidence>
<name>A0A8J4PSG1_9MYCE</name>
<keyword evidence="3" id="KW-1185">Reference proteome</keyword>
<reference evidence="2" key="1">
    <citation type="submission" date="2020-01" db="EMBL/GenBank/DDBJ databases">
        <title>Development of genomics and gene disruption for Polysphondylium violaceum indicates a role for the polyketide synthase stlB in stalk morphogenesis.</title>
        <authorList>
            <person name="Narita B."/>
            <person name="Kawabe Y."/>
            <person name="Kin K."/>
            <person name="Saito T."/>
            <person name="Gibbs R."/>
            <person name="Kuspa A."/>
            <person name="Muzny D."/>
            <person name="Queller D."/>
            <person name="Richards S."/>
            <person name="Strassman J."/>
            <person name="Sucgang R."/>
            <person name="Worley K."/>
            <person name="Schaap P."/>
        </authorList>
    </citation>
    <scope>NUCLEOTIDE SEQUENCE</scope>
    <source>
        <strain evidence="2">QSvi11</strain>
    </source>
</reference>
<gene>
    <name evidence="2" type="ORF">CYY_006264</name>
</gene>
<dbReference type="InterPro" id="IPR000032">
    <property type="entry name" value="HPr-like"/>
</dbReference>
<comment type="caution">
    <text evidence="2">The sequence shown here is derived from an EMBL/GenBank/DDBJ whole genome shotgun (WGS) entry which is preliminary data.</text>
</comment>
<protein>
    <recommendedName>
        <fullName evidence="1">HPr domain-containing protein</fullName>
    </recommendedName>
</protein>
<dbReference type="InterPro" id="IPR035895">
    <property type="entry name" value="HPr-like_sf"/>
</dbReference>
<dbReference type="AlphaFoldDB" id="A0A8J4PSG1"/>
<dbReference type="EMBL" id="AJWJ01000281">
    <property type="protein sequence ID" value="KAF2072429.1"/>
    <property type="molecule type" value="Genomic_DNA"/>
</dbReference>
<feature type="domain" description="HPr" evidence="1">
    <location>
        <begin position="3"/>
        <end position="94"/>
    </location>
</feature>
<sequence>MSELYKETVVIKSAGGLTQDGPAQKIVAAATPFKKNDISIYYHEPVSQIAACYHLYRLQGLDLPAGKTVTVSASGDDAKKAVQTIVKLIESITE</sequence>
<organism evidence="2 3">
    <name type="scientific">Polysphondylium violaceum</name>
    <dbReference type="NCBI Taxonomy" id="133409"/>
    <lineage>
        <taxon>Eukaryota</taxon>
        <taxon>Amoebozoa</taxon>
        <taxon>Evosea</taxon>
        <taxon>Eumycetozoa</taxon>
        <taxon>Dictyostelia</taxon>
        <taxon>Dictyosteliales</taxon>
        <taxon>Dictyosteliaceae</taxon>
        <taxon>Polysphondylium</taxon>
    </lineage>
</organism>
<dbReference type="Pfam" id="PF00381">
    <property type="entry name" value="PTS-HPr"/>
    <property type="match status" value="1"/>
</dbReference>
<dbReference type="PROSITE" id="PS51350">
    <property type="entry name" value="PTS_HPR_DOM"/>
    <property type="match status" value="1"/>
</dbReference>
<dbReference type="SUPFAM" id="SSF55594">
    <property type="entry name" value="HPr-like"/>
    <property type="match status" value="1"/>
</dbReference>
<evidence type="ECO:0000313" key="3">
    <source>
        <dbReference type="Proteomes" id="UP000695562"/>
    </source>
</evidence>
<accession>A0A8J4PSG1</accession>
<proteinExistence type="predicted"/>
<evidence type="ECO:0000259" key="1">
    <source>
        <dbReference type="PROSITE" id="PS51350"/>
    </source>
</evidence>
<dbReference type="Gene3D" id="3.30.1340.10">
    <property type="entry name" value="HPr-like"/>
    <property type="match status" value="1"/>
</dbReference>
<dbReference type="Proteomes" id="UP000695562">
    <property type="component" value="Unassembled WGS sequence"/>
</dbReference>